<dbReference type="EMBL" id="PXYT01000033">
    <property type="protein sequence ID" value="PSR26734.1"/>
    <property type="molecule type" value="Genomic_DNA"/>
</dbReference>
<evidence type="ECO:0000313" key="1">
    <source>
        <dbReference type="EMBL" id="PSR26734.1"/>
    </source>
</evidence>
<evidence type="ECO:0000313" key="2">
    <source>
        <dbReference type="Proteomes" id="UP000242699"/>
    </source>
</evidence>
<organism evidence="1 2">
    <name type="scientific">Sulfobacillus benefaciens</name>
    <dbReference type="NCBI Taxonomy" id="453960"/>
    <lineage>
        <taxon>Bacteria</taxon>
        <taxon>Bacillati</taxon>
        <taxon>Bacillota</taxon>
        <taxon>Clostridia</taxon>
        <taxon>Eubacteriales</taxon>
        <taxon>Clostridiales Family XVII. Incertae Sedis</taxon>
        <taxon>Sulfobacillus</taxon>
    </lineage>
</organism>
<proteinExistence type="predicted"/>
<accession>A0A2T2WWX1</accession>
<dbReference type="Proteomes" id="UP000242699">
    <property type="component" value="Unassembled WGS sequence"/>
</dbReference>
<comment type="caution">
    <text evidence="1">The sequence shown here is derived from an EMBL/GenBank/DDBJ whole genome shotgun (WGS) entry which is preliminary data.</text>
</comment>
<gene>
    <name evidence="1" type="ORF">C7B43_13220</name>
</gene>
<reference evidence="1 2" key="1">
    <citation type="journal article" date="2014" name="BMC Genomics">
        <title>Comparison of environmental and isolate Sulfobacillus genomes reveals diverse carbon, sulfur, nitrogen, and hydrogen metabolisms.</title>
        <authorList>
            <person name="Justice N.B."/>
            <person name="Norman A."/>
            <person name="Brown C.T."/>
            <person name="Singh A."/>
            <person name="Thomas B.C."/>
            <person name="Banfield J.F."/>
        </authorList>
    </citation>
    <scope>NUCLEOTIDE SEQUENCE [LARGE SCALE GENOMIC DNA]</scope>
    <source>
        <strain evidence="1">AMDSBA1</strain>
    </source>
</reference>
<dbReference type="AlphaFoldDB" id="A0A2T2WWX1"/>
<protein>
    <submittedName>
        <fullName evidence="1">Uncharacterized protein</fullName>
    </submittedName>
</protein>
<name>A0A2T2WWX1_9FIRM</name>
<sequence length="137" mass="14874">MSVNTSWDELLPLLLMGQRRELLPLLLLLGENRSCSASESSEEESHIPASFDAYLSSLLGDYVRVSLSAPVDNAPTLVGTLTRVGSDFIVLRDVIAGSVSLGFRDEVVIPISNLVGIDRLPFLDRILPLIGRLSSHS</sequence>